<protein>
    <recommendedName>
        <fullName evidence="4 9">N-(5'-phosphoribosyl)anthranilate isomerase</fullName>
        <shortName evidence="9">PRAI</shortName>
        <ecNumber evidence="3 9">5.3.1.24</ecNumber>
    </recommendedName>
</protein>
<sequence>MLENRTMIKVCGMTRSRDIKFAVNIGVDAVGFILAESSRQVNLDRVRELTAKMPPFINRVAVVVNPTKSEVEEITNSGLFDYIQFHGSEEVELIRSTTLKSIKAISIAGEDDLKEIEKYKETADFLLFDTKIGNQTGGTGRSFDWSLIRDLEIPYILAGGLGNENINEALQRLNPAAVDINSRIENEPGKKNHRLLKETVEKIKNFKPRTEAKLKLKSKQ</sequence>
<evidence type="ECO:0000256" key="7">
    <source>
        <dbReference type="ARBA" id="ARBA00023141"/>
    </source>
</evidence>
<evidence type="ECO:0000259" key="10">
    <source>
        <dbReference type="Pfam" id="PF00697"/>
    </source>
</evidence>
<evidence type="ECO:0000256" key="2">
    <source>
        <dbReference type="ARBA" id="ARBA00004664"/>
    </source>
</evidence>
<comment type="pathway">
    <text evidence="2 9">Amino-acid biosynthesis; L-tryptophan biosynthesis; L-tryptophan from chorismate: step 3/5.</text>
</comment>
<dbReference type="InterPro" id="IPR011060">
    <property type="entry name" value="RibuloseP-bd_barrel"/>
</dbReference>
<evidence type="ECO:0000256" key="5">
    <source>
        <dbReference type="ARBA" id="ARBA00022605"/>
    </source>
</evidence>
<dbReference type="EC" id="5.3.1.24" evidence="3 9"/>
<organism evidence="11 12">
    <name type="scientific">Halanaerobium saccharolyticum</name>
    <dbReference type="NCBI Taxonomy" id="43595"/>
    <lineage>
        <taxon>Bacteria</taxon>
        <taxon>Bacillati</taxon>
        <taxon>Bacillota</taxon>
        <taxon>Clostridia</taxon>
        <taxon>Halanaerobiales</taxon>
        <taxon>Halanaerobiaceae</taxon>
        <taxon>Halanaerobium</taxon>
    </lineage>
</organism>
<dbReference type="HAMAP" id="MF_00135">
    <property type="entry name" value="PRAI"/>
    <property type="match status" value="1"/>
</dbReference>
<evidence type="ECO:0000256" key="6">
    <source>
        <dbReference type="ARBA" id="ARBA00022822"/>
    </source>
</evidence>
<proteinExistence type="inferred from homology"/>
<feature type="domain" description="N-(5'phosphoribosyl) anthranilate isomerase (PRAI)" evidence="10">
    <location>
        <begin position="9"/>
        <end position="201"/>
    </location>
</feature>
<gene>
    <name evidence="9" type="primary">trpF</name>
    <name evidence="11" type="ORF">C8C76_1629</name>
</gene>
<evidence type="ECO:0000313" key="11">
    <source>
        <dbReference type="EMBL" id="PTV92939.1"/>
    </source>
</evidence>
<accession>A0A2T5RF54</accession>
<dbReference type="Proteomes" id="UP000244089">
    <property type="component" value="Unassembled WGS sequence"/>
</dbReference>
<reference evidence="11 12" key="1">
    <citation type="submission" date="2018-04" db="EMBL/GenBank/DDBJ databases">
        <title>Subsurface microbial communities from deep shales in Ohio and West Virginia, USA.</title>
        <authorList>
            <person name="Wrighton K."/>
        </authorList>
    </citation>
    <scope>NUCLEOTIDE SEQUENCE [LARGE SCALE GENOMIC DNA]</scope>
    <source>
        <strain evidence="11 12">WC1</strain>
    </source>
</reference>
<keyword evidence="5 9" id="KW-0028">Amino-acid biosynthesis</keyword>
<keyword evidence="8 9" id="KW-0413">Isomerase</keyword>
<dbReference type="OrthoDB" id="9786954at2"/>
<evidence type="ECO:0000256" key="1">
    <source>
        <dbReference type="ARBA" id="ARBA00001164"/>
    </source>
</evidence>
<comment type="caution">
    <text evidence="11">The sequence shown here is derived from an EMBL/GenBank/DDBJ whole genome shotgun (WGS) entry which is preliminary data.</text>
</comment>
<dbReference type="Gene3D" id="3.20.20.70">
    <property type="entry name" value="Aldolase class I"/>
    <property type="match status" value="1"/>
</dbReference>
<dbReference type="Pfam" id="PF00697">
    <property type="entry name" value="PRAI"/>
    <property type="match status" value="1"/>
</dbReference>
<dbReference type="PANTHER" id="PTHR42894:SF1">
    <property type="entry name" value="N-(5'-PHOSPHORIBOSYL)ANTHRANILATE ISOMERASE"/>
    <property type="match status" value="1"/>
</dbReference>
<dbReference type="InterPro" id="IPR013785">
    <property type="entry name" value="Aldolase_TIM"/>
</dbReference>
<comment type="catalytic activity">
    <reaction evidence="1 9">
        <text>N-(5-phospho-beta-D-ribosyl)anthranilate = 1-(2-carboxyphenylamino)-1-deoxy-D-ribulose 5-phosphate</text>
        <dbReference type="Rhea" id="RHEA:21540"/>
        <dbReference type="ChEBI" id="CHEBI:18277"/>
        <dbReference type="ChEBI" id="CHEBI:58613"/>
        <dbReference type="EC" id="5.3.1.24"/>
    </reaction>
</comment>
<evidence type="ECO:0000256" key="8">
    <source>
        <dbReference type="ARBA" id="ARBA00023235"/>
    </source>
</evidence>
<dbReference type="CDD" id="cd00405">
    <property type="entry name" value="PRAI"/>
    <property type="match status" value="1"/>
</dbReference>
<keyword evidence="6 9" id="KW-0822">Tryptophan biosynthesis</keyword>
<keyword evidence="7 9" id="KW-0057">Aromatic amino acid biosynthesis</keyword>
<dbReference type="RefSeq" id="WP_108142914.1">
    <property type="nucleotide sequence ID" value="NZ_QAXS01000062.1"/>
</dbReference>
<evidence type="ECO:0000313" key="12">
    <source>
        <dbReference type="Proteomes" id="UP000244089"/>
    </source>
</evidence>
<evidence type="ECO:0000256" key="3">
    <source>
        <dbReference type="ARBA" id="ARBA00012572"/>
    </source>
</evidence>
<dbReference type="GO" id="GO:0004640">
    <property type="term" value="F:phosphoribosylanthranilate isomerase activity"/>
    <property type="evidence" value="ECO:0007669"/>
    <property type="project" value="UniProtKB-UniRule"/>
</dbReference>
<name>A0A2T5RF54_9FIRM</name>
<dbReference type="UniPathway" id="UPA00035">
    <property type="reaction ID" value="UER00042"/>
</dbReference>
<dbReference type="InterPro" id="IPR044643">
    <property type="entry name" value="TrpF_fam"/>
</dbReference>
<comment type="similarity">
    <text evidence="9">Belongs to the TrpF family.</text>
</comment>
<dbReference type="InterPro" id="IPR001240">
    <property type="entry name" value="PRAI_dom"/>
</dbReference>
<evidence type="ECO:0000256" key="9">
    <source>
        <dbReference type="HAMAP-Rule" id="MF_00135"/>
    </source>
</evidence>
<evidence type="ECO:0000256" key="4">
    <source>
        <dbReference type="ARBA" id="ARBA00022272"/>
    </source>
</evidence>
<dbReference type="GO" id="GO:0000162">
    <property type="term" value="P:L-tryptophan biosynthetic process"/>
    <property type="evidence" value="ECO:0007669"/>
    <property type="project" value="UniProtKB-UniRule"/>
</dbReference>
<dbReference type="AlphaFoldDB" id="A0A2T5RF54"/>
<dbReference type="EMBL" id="QAXS01000062">
    <property type="protein sequence ID" value="PTV92939.1"/>
    <property type="molecule type" value="Genomic_DNA"/>
</dbReference>
<dbReference type="PANTHER" id="PTHR42894">
    <property type="entry name" value="N-(5'-PHOSPHORIBOSYL)ANTHRANILATE ISOMERASE"/>
    <property type="match status" value="1"/>
</dbReference>
<dbReference type="SUPFAM" id="SSF51366">
    <property type="entry name" value="Ribulose-phoshate binding barrel"/>
    <property type="match status" value="1"/>
</dbReference>